<keyword evidence="8" id="KW-1185">Reference proteome</keyword>
<evidence type="ECO:0000256" key="1">
    <source>
        <dbReference type="ARBA" id="ARBA00004141"/>
    </source>
</evidence>
<accession>A0A7W8DVJ2</accession>
<evidence type="ECO:0000313" key="8">
    <source>
        <dbReference type="Proteomes" id="UP000535406"/>
    </source>
</evidence>
<feature type="transmembrane region" description="Helical" evidence="5">
    <location>
        <begin position="66"/>
        <end position="86"/>
    </location>
</feature>
<dbReference type="InterPro" id="IPR049453">
    <property type="entry name" value="Memb_transporter_dom"/>
</dbReference>
<feature type="transmembrane region" description="Helical" evidence="5">
    <location>
        <begin position="98"/>
        <end position="117"/>
    </location>
</feature>
<dbReference type="EMBL" id="JACHIK010000010">
    <property type="protein sequence ID" value="MBB5043682.1"/>
    <property type="molecule type" value="Genomic_DNA"/>
</dbReference>
<dbReference type="AlphaFoldDB" id="A0A7W8DVJ2"/>
<feature type="transmembrane region" description="Helical" evidence="5">
    <location>
        <begin position="123"/>
        <end position="140"/>
    </location>
</feature>
<gene>
    <name evidence="7" type="ORF">HNQ66_003092</name>
</gene>
<dbReference type="Proteomes" id="UP000535406">
    <property type="component" value="Unassembled WGS sequence"/>
</dbReference>
<feature type="transmembrane region" description="Helical" evidence="5">
    <location>
        <begin position="39"/>
        <end position="60"/>
    </location>
</feature>
<protein>
    <submittedName>
        <fullName evidence="7">Putative membrane protein YccC</fullName>
    </submittedName>
</protein>
<comment type="subcellular location">
    <subcellularLocation>
        <location evidence="1">Membrane</location>
        <topology evidence="1">Multi-pass membrane protein</topology>
    </subcellularLocation>
</comment>
<evidence type="ECO:0000256" key="3">
    <source>
        <dbReference type="ARBA" id="ARBA00022989"/>
    </source>
</evidence>
<name>A0A7W8DVJ2_9HYPH</name>
<dbReference type="Pfam" id="PF13515">
    <property type="entry name" value="FUSC_2"/>
    <property type="match status" value="1"/>
</dbReference>
<feature type="transmembrane region" description="Helical" evidence="5">
    <location>
        <begin position="213"/>
        <end position="233"/>
    </location>
</feature>
<evidence type="ECO:0000256" key="2">
    <source>
        <dbReference type="ARBA" id="ARBA00022692"/>
    </source>
</evidence>
<feature type="transmembrane region" description="Helical" evidence="5">
    <location>
        <begin position="312"/>
        <end position="330"/>
    </location>
</feature>
<proteinExistence type="predicted"/>
<evidence type="ECO:0000256" key="4">
    <source>
        <dbReference type="ARBA" id="ARBA00023136"/>
    </source>
</evidence>
<sequence length="377" mass="38930">MSAQGPSSAAFPARRIDAARHLLQPRQFRESMALSAQQAWRNSALAGLQAALTALVALPLVHLSPWPHLIGFASLGALVALFGRFAPRGGRGRVVLQCAFWQVAAVLVMSLAAWSGLPVVGQLLLLALLSGLFFFVVATGRFGPPGALIFVFAAGASMGHAAPGAEVAERALATAAVAALAWLICSATEIFRRKAGGEGVPAPEPLRPASHRAIAGLRIALGSLVAALAAHALGAAHPAWAVLGAMVVMQGPHLHISMNRALQRTLGTAIGAVLVWLILQQAPSLFTVIALLAGLQFATEMIIGANYALGQILVTPMALLMSYLAAPHAAGLAMVPERVLDTLLGAAIGIALAVVCSSLDDRRHLAGHQMRRAAGTG</sequence>
<comment type="caution">
    <text evidence="7">The sequence shown here is derived from an EMBL/GenBank/DDBJ whole genome shotgun (WGS) entry which is preliminary data.</text>
</comment>
<feature type="domain" description="Integral membrane bound transporter" evidence="6">
    <location>
        <begin position="225"/>
        <end position="351"/>
    </location>
</feature>
<evidence type="ECO:0000313" key="7">
    <source>
        <dbReference type="EMBL" id="MBB5043682.1"/>
    </source>
</evidence>
<evidence type="ECO:0000256" key="5">
    <source>
        <dbReference type="SAM" id="Phobius"/>
    </source>
</evidence>
<feature type="transmembrane region" description="Helical" evidence="5">
    <location>
        <begin position="171"/>
        <end position="192"/>
    </location>
</feature>
<keyword evidence="2 5" id="KW-0812">Transmembrane</keyword>
<feature type="transmembrane region" description="Helical" evidence="5">
    <location>
        <begin position="342"/>
        <end position="360"/>
    </location>
</feature>
<dbReference type="GO" id="GO:0016020">
    <property type="term" value="C:membrane"/>
    <property type="evidence" value="ECO:0007669"/>
    <property type="project" value="UniProtKB-SubCell"/>
</dbReference>
<reference evidence="7 8" key="1">
    <citation type="submission" date="2020-08" db="EMBL/GenBank/DDBJ databases">
        <title>Genomic Encyclopedia of Type Strains, Phase IV (KMG-IV): sequencing the most valuable type-strain genomes for metagenomic binning, comparative biology and taxonomic classification.</title>
        <authorList>
            <person name="Goeker M."/>
        </authorList>
    </citation>
    <scope>NUCLEOTIDE SEQUENCE [LARGE SCALE GENOMIC DNA]</scope>
    <source>
        <strain evidence="7 8">DSM 21319</strain>
    </source>
</reference>
<keyword evidence="3 5" id="KW-1133">Transmembrane helix</keyword>
<keyword evidence="4 5" id="KW-0472">Membrane</keyword>
<feature type="transmembrane region" description="Helical" evidence="5">
    <location>
        <begin position="147"/>
        <end position="165"/>
    </location>
</feature>
<dbReference type="RefSeq" id="WP_184145045.1">
    <property type="nucleotide sequence ID" value="NZ_JACHIK010000010.1"/>
</dbReference>
<evidence type="ECO:0000259" key="6">
    <source>
        <dbReference type="Pfam" id="PF13515"/>
    </source>
</evidence>
<organism evidence="7 8">
    <name type="scientific">Shinella fusca</name>
    <dbReference type="NCBI Taxonomy" id="544480"/>
    <lineage>
        <taxon>Bacteria</taxon>
        <taxon>Pseudomonadati</taxon>
        <taxon>Pseudomonadota</taxon>
        <taxon>Alphaproteobacteria</taxon>
        <taxon>Hyphomicrobiales</taxon>
        <taxon>Rhizobiaceae</taxon>
        <taxon>Shinella</taxon>
    </lineage>
</organism>